<dbReference type="InterPro" id="IPR009050">
    <property type="entry name" value="Globin-like_sf"/>
</dbReference>
<evidence type="ECO:0000313" key="2">
    <source>
        <dbReference type="EMBL" id="KAJ1928874.1"/>
    </source>
</evidence>
<dbReference type="GO" id="GO:0019825">
    <property type="term" value="F:oxygen binding"/>
    <property type="evidence" value="ECO:0007669"/>
    <property type="project" value="InterPro"/>
</dbReference>
<proteinExistence type="predicted"/>
<dbReference type="SUPFAM" id="SSF46458">
    <property type="entry name" value="Globin-like"/>
    <property type="match status" value="1"/>
</dbReference>
<dbReference type="CDD" id="cd00454">
    <property type="entry name" value="TrHb1_N"/>
    <property type="match status" value="1"/>
</dbReference>
<feature type="compositionally biased region" description="Polar residues" evidence="1">
    <location>
        <begin position="82"/>
        <end position="97"/>
    </location>
</feature>
<reference evidence="2" key="1">
    <citation type="submission" date="2022-07" db="EMBL/GenBank/DDBJ databases">
        <title>Phylogenomic reconstructions and comparative analyses of Kickxellomycotina fungi.</title>
        <authorList>
            <person name="Reynolds N.K."/>
            <person name="Stajich J.E."/>
            <person name="Barry K."/>
            <person name="Grigoriev I.V."/>
            <person name="Crous P."/>
            <person name="Smith M.E."/>
        </authorList>
    </citation>
    <scope>NUCLEOTIDE SEQUENCE</scope>
    <source>
        <strain evidence="2">RSA 861</strain>
    </source>
</reference>
<sequence length="226" mass="24716">MFSLCFGKKKKAKSTSAGSDRAVPTGMHHETKDISMAPTKSQSTATQQRPAMPTSPSRGTVHNSPVPGHSSAAAPAPMAAVQTHSDTTNSHSATGAATNGAPVVTSPMRQQQMANLDEGLLATVIDKIYEYCLADDRVRHYFRSADRKRLSNMQLKFLKHAVAGSPYNVSGMRQAHRRMVDLKDYHFDAILENWRKAFIDCGVPDDYTELILAVAEQSRDDILGRS</sequence>
<feature type="compositionally biased region" description="Polar residues" evidence="1">
    <location>
        <begin position="38"/>
        <end position="63"/>
    </location>
</feature>
<feature type="region of interest" description="Disordered" evidence="1">
    <location>
        <begin position="1"/>
        <end position="104"/>
    </location>
</feature>
<evidence type="ECO:0000313" key="3">
    <source>
        <dbReference type="Proteomes" id="UP001150569"/>
    </source>
</evidence>
<dbReference type="OrthoDB" id="2155372at2759"/>
<dbReference type="Gene3D" id="1.10.490.10">
    <property type="entry name" value="Globins"/>
    <property type="match status" value="1"/>
</dbReference>
<gene>
    <name evidence="2" type="ORF">IWQ60_001670</name>
</gene>
<comment type="caution">
    <text evidence="2">The sequence shown here is derived from an EMBL/GenBank/DDBJ whole genome shotgun (WGS) entry which is preliminary data.</text>
</comment>
<accession>A0A9W8ACN4</accession>
<dbReference type="InterPro" id="IPR012292">
    <property type="entry name" value="Globin/Proto"/>
</dbReference>
<name>A0A9W8ACN4_9FUNG</name>
<keyword evidence="3" id="KW-1185">Reference proteome</keyword>
<dbReference type="AlphaFoldDB" id="A0A9W8ACN4"/>
<dbReference type="EMBL" id="JANBPT010000056">
    <property type="protein sequence ID" value="KAJ1928874.1"/>
    <property type="molecule type" value="Genomic_DNA"/>
</dbReference>
<evidence type="ECO:0000256" key="1">
    <source>
        <dbReference type="SAM" id="MobiDB-lite"/>
    </source>
</evidence>
<organism evidence="2 3">
    <name type="scientific">Tieghemiomyces parasiticus</name>
    <dbReference type="NCBI Taxonomy" id="78921"/>
    <lineage>
        <taxon>Eukaryota</taxon>
        <taxon>Fungi</taxon>
        <taxon>Fungi incertae sedis</taxon>
        <taxon>Zoopagomycota</taxon>
        <taxon>Kickxellomycotina</taxon>
        <taxon>Dimargaritomycetes</taxon>
        <taxon>Dimargaritales</taxon>
        <taxon>Dimargaritaceae</taxon>
        <taxon>Tieghemiomyces</taxon>
    </lineage>
</organism>
<dbReference type="GO" id="GO:0020037">
    <property type="term" value="F:heme binding"/>
    <property type="evidence" value="ECO:0007669"/>
    <property type="project" value="InterPro"/>
</dbReference>
<dbReference type="Proteomes" id="UP001150569">
    <property type="component" value="Unassembled WGS sequence"/>
</dbReference>
<evidence type="ECO:0008006" key="4">
    <source>
        <dbReference type="Google" id="ProtNLM"/>
    </source>
</evidence>
<protein>
    <recommendedName>
        <fullName evidence="4">Globin</fullName>
    </recommendedName>
</protein>